<sequence>MTFITLTIGCLLGALITYAYMTRLYRPGQPDREFRPSRRDGSFWFVRKCENGHHNSVLFFNPGKCWCGAKRYSSD</sequence>
<name>A0A0F9B4E8_9ZZZZ</name>
<comment type="caution">
    <text evidence="1">The sequence shown here is derived from an EMBL/GenBank/DDBJ whole genome shotgun (WGS) entry which is preliminary data.</text>
</comment>
<dbReference type="AlphaFoldDB" id="A0A0F9B4E8"/>
<proteinExistence type="predicted"/>
<accession>A0A0F9B4E8</accession>
<organism evidence="1">
    <name type="scientific">marine sediment metagenome</name>
    <dbReference type="NCBI Taxonomy" id="412755"/>
    <lineage>
        <taxon>unclassified sequences</taxon>
        <taxon>metagenomes</taxon>
        <taxon>ecological metagenomes</taxon>
    </lineage>
</organism>
<evidence type="ECO:0000313" key="1">
    <source>
        <dbReference type="EMBL" id="KKK79441.1"/>
    </source>
</evidence>
<dbReference type="EMBL" id="LAZR01054024">
    <property type="protein sequence ID" value="KKK79441.1"/>
    <property type="molecule type" value="Genomic_DNA"/>
</dbReference>
<feature type="non-terminal residue" evidence="1">
    <location>
        <position position="75"/>
    </location>
</feature>
<protein>
    <submittedName>
        <fullName evidence="1">Uncharacterized protein</fullName>
    </submittedName>
</protein>
<gene>
    <name evidence="1" type="ORF">LCGC14_2833460</name>
</gene>
<reference evidence="1" key="1">
    <citation type="journal article" date="2015" name="Nature">
        <title>Complex archaea that bridge the gap between prokaryotes and eukaryotes.</title>
        <authorList>
            <person name="Spang A."/>
            <person name="Saw J.H."/>
            <person name="Jorgensen S.L."/>
            <person name="Zaremba-Niedzwiedzka K."/>
            <person name="Martijn J."/>
            <person name="Lind A.E."/>
            <person name="van Eijk R."/>
            <person name="Schleper C."/>
            <person name="Guy L."/>
            <person name="Ettema T.J."/>
        </authorList>
    </citation>
    <scope>NUCLEOTIDE SEQUENCE</scope>
</reference>